<evidence type="ECO:0000313" key="9">
    <source>
        <dbReference type="EMBL" id="QIZ06696.1"/>
    </source>
</evidence>
<accession>A0A6H1NZH5</accession>
<gene>
    <name evidence="9" type="primary">allB</name>
    <name evidence="9" type="ORF">HFZ78_08225</name>
</gene>
<reference evidence="9 10" key="1">
    <citation type="submission" date="2020-04" db="EMBL/GenBank/DDBJ databases">
        <title>Genome-Wide Identification of 5-Methylcytosine Sites in Bacterial Genomes By High-Throughput Sequencing of MspJI Restriction Fragments.</title>
        <authorList>
            <person name="Wu V."/>
        </authorList>
    </citation>
    <scope>NUCLEOTIDE SEQUENCE [LARGE SCALE GENOMIC DNA]</scope>
    <source>
        <strain evidence="9 10">S2</strain>
    </source>
</reference>
<evidence type="ECO:0000256" key="6">
    <source>
        <dbReference type="ARBA" id="ARBA00022801"/>
    </source>
</evidence>
<dbReference type="InterPro" id="IPR017593">
    <property type="entry name" value="Allantoinase"/>
</dbReference>
<dbReference type="SUPFAM" id="SSF51338">
    <property type="entry name" value="Composite domain of metallo-dependent hydrolases"/>
    <property type="match status" value="1"/>
</dbReference>
<reference evidence="9 10" key="2">
    <citation type="submission" date="2020-04" db="EMBL/GenBank/DDBJ databases">
        <authorList>
            <person name="Fomenkov A."/>
            <person name="Anton B.P."/>
            <person name="Roberts R.J."/>
        </authorList>
    </citation>
    <scope>NUCLEOTIDE SEQUENCE [LARGE SCALE GENOMIC DNA]</scope>
    <source>
        <strain evidence="9 10">S2</strain>
    </source>
</reference>
<dbReference type="PROSITE" id="PS00482">
    <property type="entry name" value="DIHYDROOROTASE_1"/>
    <property type="match status" value="1"/>
</dbReference>
<protein>
    <submittedName>
        <fullName evidence="9">Allantoinase AllB</fullName>
        <ecNumber evidence="9">3.5.2.5</ecNumber>
    </submittedName>
</protein>
<dbReference type="InterPro" id="IPR011059">
    <property type="entry name" value="Metal-dep_hydrolase_composite"/>
</dbReference>
<dbReference type="Gene3D" id="3.20.20.140">
    <property type="entry name" value="Metal-dependent hydrolases"/>
    <property type="match status" value="1"/>
</dbReference>
<dbReference type="NCBIfam" id="TIGR03178">
    <property type="entry name" value="allantoinase"/>
    <property type="match status" value="1"/>
</dbReference>
<dbReference type="InterPro" id="IPR032466">
    <property type="entry name" value="Metal_Hydrolase"/>
</dbReference>
<evidence type="ECO:0000259" key="8">
    <source>
        <dbReference type="Pfam" id="PF01979"/>
    </source>
</evidence>
<keyword evidence="6 9" id="KW-0378">Hydrolase</keyword>
<sequence>MKELWVKNGLVFTEEGFREVNIRVLDERIDSLVKSEGEPLKEETDTIIDASGCLVVPGFIDAHVHFNDPGRTDWEGIETGSRAAAIGGTTTIFDMPLNCAPSVTTVKNLLDKKEYLTTMSHVDYALWGGMTDTNLANRQELSQMSKGIIAWKAFMSESGIEDFRFVSPDGLKQAMQAAKEHKKILALHAEWEEEINKFTAFYKHRDGMNERKAFLASRPVSAEEKAVSYALELAAKYGTALHFVHISSAKVIGLIEQAKKSGVDVTVETCPHYLLFDEEDFIKNGAILKCAPPLRPREEVEGLWDCIQRGWIDTIGSDHSPCLYSMKATDSIWDAWGGIQGVQFTWLSLLDEALKRRIKLKQILPLGTSNVAERFRIGDRKGRIRLGLDADLVLIRLDESTIADKQSLAFRNVYSPYENKEFLLRVKKTILRGKVIFDDQSGVIQEKFGVCL</sequence>
<dbReference type="EMBL" id="CP051128">
    <property type="protein sequence ID" value="QIZ06696.1"/>
    <property type="molecule type" value="Genomic_DNA"/>
</dbReference>
<evidence type="ECO:0000256" key="4">
    <source>
        <dbReference type="ARBA" id="ARBA00011881"/>
    </source>
</evidence>
<keyword evidence="5" id="KW-0479">Metal-binding</keyword>
<dbReference type="InterPro" id="IPR050138">
    <property type="entry name" value="DHOase/Allantoinase_Hydrolase"/>
</dbReference>
<comment type="cofactor">
    <cofactor evidence="1">
        <name>Zn(2+)</name>
        <dbReference type="ChEBI" id="CHEBI:29105"/>
    </cofactor>
</comment>
<dbReference type="InterPro" id="IPR006680">
    <property type="entry name" value="Amidohydro-rel"/>
</dbReference>
<dbReference type="GO" id="GO:0004038">
    <property type="term" value="F:allantoinase activity"/>
    <property type="evidence" value="ECO:0007669"/>
    <property type="project" value="UniProtKB-EC"/>
</dbReference>
<organism evidence="9 10">
    <name type="scientific">Priestia megaterium</name>
    <name type="common">Bacillus megaterium</name>
    <dbReference type="NCBI Taxonomy" id="1404"/>
    <lineage>
        <taxon>Bacteria</taxon>
        <taxon>Bacillati</taxon>
        <taxon>Bacillota</taxon>
        <taxon>Bacilli</taxon>
        <taxon>Bacillales</taxon>
        <taxon>Bacillaceae</taxon>
        <taxon>Priestia</taxon>
    </lineage>
</organism>
<dbReference type="PANTHER" id="PTHR43668">
    <property type="entry name" value="ALLANTOINASE"/>
    <property type="match status" value="1"/>
</dbReference>
<dbReference type="GO" id="GO:0000256">
    <property type="term" value="P:allantoin catabolic process"/>
    <property type="evidence" value="ECO:0007669"/>
    <property type="project" value="InterPro"/>
</dbReference>
<evidence type="ECO:0000256" key="7">
    <source>
        <dbReference type="ARBA" id="ARBA00022833"/>
    </source>
</evidence>
<dbReference type="GO" id="GO:0005737">
    <property type="term" value="C:cytoplasm"/>
    <property type="evidence" value="ECO:0007669"/>
    <property type="project" value="TreeGrafter"/>
</dbReference>
<evidence type="ECO:0000256" key="2">
    <source>
        <dbReference type="ARBA" id="ARBA00002368"/>
    </source>
</evidence>
<comment type="function">
    <text evidence="2">Catalyzes the reversible cyclization of carbamoyl aspartate to dihydroorotate.</text>
</comment>
<evidence type="ECO:0000256" key="3">
    <source>
        <dbReference type="ARBA" id="ARBA00010286"/>
    </source>
</evidence>
<dbReference type="Proteomes" id="UP000501868">
    <property type="component" value="Chromosome"/>
</dbReference>
<evidence type="ECO:0000313" key="10">
    <source>
        <dbReference type="Proteomes" id="UP000501868"/>
    </source>
</evidence>
<dbReference type="Pfam" id="PF01979">
    <property type="entry name" value="Amidohydro_1"/>
    <property type="match status" value="1"/>
</dbReference>
<comment type="subunit">
    <text evidence="4">Homotetramer.</text>
</comment>
<proteinExistence type="inferred from homology"/>
<dbReference type="SUPFAM" id="SSF51556">
    <property type="entry name" value="Metallo-dependent hydrolases"/>
    <property type="match status" value="1"/>
</dbReference>
<keyword evidence="7" id="KW-0862">Zinc</keyword>
<dbReference type="EC" id="3.5.2.5" evidence="9"/>
<dbReference type="PANTHER" id="PTHR43668:SF4">
    <property type="entry name" value="ALLANTOINASE"/>
    <property type="match status" value="1"/>
</dbReference>
<dbReference type="GO" id="GO:0050897">
    <property type="term" value="F:cobalt ion binding"/>
    <property type="evidence" value="ECO:0007669"/>
    <property type="project" value="InterPro"/>
</dbReference>
<dbReference type="GO" id="GO:0006145">
    <property type="term" value="P:purine nucleobase catabolic process"/>
    <property type="evidence" value="ECO:0007669"/>
    <property type="project" value="TreeGrafter"/>
</dbReference>
<dbReference type="GO" id="GO:0008270">
    <property type="term" value="F:zinc ion binding"/>
    <property type="evidence" value="ECO:0007669"/>
    <property type="project" value="InterPro"/>
</dbReference>
<evidence type="ECO:0000256" key="5">
    <source>
        <dbReference type="ARBA" id="ARBA00022723"/>
    </source>
</evidence>
<name>A0A6H1NZH5_PRIMG</name>
<comment type="similarity">
    <text evidence="3">Belongs to the metallo-dependent hydrolases superfamily. DHOase family. Class I DHOase subfamily.</text>
</comment>
<dbReference type="InterPro" id="IPR002195">
    <property type="entry name" value="Dihydroorotase_CS"/>
</dbReference>
<evidence type="ECO:0000256" key="1">
    <source>
        <dbReference type="ARBA" id="ARBA00001947"/>
    </source>
</evidence>
<feature type="domain" description="Amidohydrolase-related" evidence="8">
    <location>
        <begin position="54"/>
        <end position="435"/>
    </location>
</feature>
<dbReference type="AlphaFoldDB" id="A0A6H1NZH5"/>